<dbReference type="EMBL" id="CABPSL010000001">
    <property type="protein sequence ID" value="VVD61273.1"/>
    <property type="molecule type" value="Genomic_DNA"/>
</dbReference>
<keyword evidence="1" id="KW-0732">Signal</keyword>
<feature type="chain" id="PRO_5023039249" evidence="1">
    <location>
        <begin position="20"/>
        <end position="111"/>
    </location>
</feature>
<evidence type="ECO:0000313" key="3">
    <source>
        <dbReference type="Proteomes" id="UP000384354"/>
    </source>
</evidence>
<name>A0A5E4REM1_9BURK</name>
<gene>
    <name evidence="2" type="ORF">PCE31106_00109</name>
</gene>
<evidence type="ECO:0000256" key="1">
    <source>
        <dbReference type="SAM" id="SignalP"/>
    </source>
</evidence>
<protein>
    <submittedName>
        <fullName evidence="2">Uncharacterized protein</fullName>
    </submittedName>
</protein>
<organism evidence="2 3">
    <name type="scientific">Pandoraea cepalis</name>
    <dbReference type="NCBI Taxonomy" id="2508294"/>
    <lineage>
        <taxon>Bacteria</taxon>
        <taxon>Pseudomonadati</taxon>
        <taxon>Pseudomonadota</taxon>
        <taxon>Betaproteobacteria</taxon>
        <taxon>Burkholderiales</taxon>
        <taxon>Burkholderiaceae</taxon>
        <taxon>Pandoraea</taxon>
    </lineage>
</organism>
<proteinExistence type="predicted"/>
<dbReference type="AlphaFoldDB" id="A0A5E4REM1"/>
<dbReference type="RefSeq" id="WP_150562027.1">
    <property type="nucleotide sequence ID" value="NZ_CABPSL010000001.1"/>
</dbReference>
<accession>A0A5E4REM1</accession>
<evidence type="ECO:0000313" key="2">
    <source>
        <dbReference type="EMBL" id="VVD61273.1"/>
    </source>
</evidence>
<dbReference type="Proteomes" id="UP000384354">
    <property type="component" value="Unassembled WGS sequence"/>
</dbReference>
<sequence>MRRFAILAVSLLFATAAHAGGNLAFSIDRAGQLSIDGQAVGVPIGTAFDHADGDVTIAQALRDPTGETLNATVRALVVHGNVVSETVTVRDAHTERVRVELHPDRSATVRA</sequence>
<reference evidence="2 3" key="1">
    <citation type="submission" date="2019-08" db="EMBL/GenBank/DDBJ databases">
        <authorList>
            <person name="Peeters C."/>
        </authorList>
    </citation>
    <scope>NUCLEOTIDE SEQUENCE [LARGE SCALE GENOMIC DNA]</scope>
    <source>
        <strain evidence="2 3">LMG 31106</strain>
    </source>
</reference>
<feature type="signal peptide" evidence="1">
    <location>
        <begin position="1"/>
        <end position="19"/>
    </location>
</feature>